<evidence type="ECO:0008006" key="3">
    <source>
        <dbReference type="Google" id="ProtNLM"/>
    </source>
</evidence>
<dbReference type="SUPFAM" id="SSF47226">
    <property type="entry name" value="Histidine-containing phosphotransfer domain, HPT domain"/>
    <property type="match status" value="1"/>
</dbReference>
<accession>A0ABN1N3B2</accession>
<dbReference type="InterPro" id="IPR036641">
    <property type="entry name" value="HPT_dom_sf"/>
</dbReference>
<dbReference type="Proteomes" id="UP001500469">
    <property type="component" value="Unassembled WGS sequence"/>
</dbReference>
<dbReference type="EMBL" id="BAAAFI010000039">
    <property type="protein sequence ID" value="GAA0880076.1"/>
    <property type="molecule type" value="Genomic_DNA"/>
</dbReference>
<comment type="caution">
    <text evidence="1">The sequence shown here is derived from an EMBL/GenBank/DDBJ whole genome shotgun (WGS) entry which is preliminary data.</text>
</comment>
<evidence type="ECO:0000313" key="1">
    <source>
        <dbReference type="EMBL" id="GAA0880076.1"/>
    </source>
</evidence>
<protein>
    <recommendedName>
        <fullName evidence="3">HPt domain-containing protein</fullName>
    </recommendedName>
</protein>
<name>A0ABN1N3B2_9BACT</name>
<gene>
    <name evidence="1" type="ORF">GCM10009119_30460</name>
</gene>
<evidence type="ECO:0000313" key="2">
    <source>
        <dbReference type="Proteomes" id="UP001500469"/>
    </source>
</evidence>
<organism evidence="1 2">
    <name type="scientific">Algoriphagus jejuensis</name>
    <dbReference type="NCBI Taxonomy" id="419934"/>
    <lineage>
        <taxon>Bacteria</taxon>
        <taxon>Pseudomonadati</taxon>
        <taxon>Bacteroidota</taxon>
        <taxon>Cytophagia</taxon>
        <taxon>Cytophagales</taxon>
        <taxon>Cyclobacteriaceae</taxon>
        <taxon>Algoriphagus</taxon>
    </lineage>
</organism>
<sequence>MSNNLELNQRILDMAEGDDEFRSELISAIYTGLMELQTVYAQGRIEKDKVKIQQIRHKIKPTLVMFDFDQVAVSLEEGREILDAQGFGLAFESHFLSFLILMDLVLLDVKRLKE</sequence>
<proteinExistence type="predicted"/>
<keyword evidence="2" id="KW-1185">Reference proteome</keyword>
<dbReference type="RefSeq" id="WP_343853090.1">
    <property type="nucleotide sequence ID" value="NZ_BAAAFI010000039.1"/>
</dbReference>
<reference evidence="1 2" key="1">
    <citation type="journal article" date="2019" name="Int. J. Syst. Evol. Microbiol.">
        <title>The Global Catalogue of Microorganisms (GCM) 10K type strain sequencing project: providing services to taxonomists for standard genome sequencing and annotation.</title>
        <authorList>
            <consortium name="The Broad Institute Genomics Platform"/>
            <consortium name="The Broad Institute Genome Sequencing Center for Infectious Disease"/>
            <person name="Wu L."/>
            <person name="Ma J."/>
        </authorList>
    </citation>
    <scope>NUCLEOTIDE SEQUENCE [LARGE SCALE GENOMIC DNA]</scope>
    <source>
        <strain evidence="1 2">JCM 16112</strain>
    </source>
</reference>